<reference evidence="7" key="1">
    <citation type="submission" date="2021-04" db="EMBL/GenBank/DDBJ databases">
        <title>A novel Synergistetes isolate from a pyrite-forming mixed culture.</title>
        <authorList>
            <person name="Bunk B."/>
            <person name="Sproer C."/>
            <person name="Spring S."/>
            <person name="Pester M."/>
        </authorList>
    </citation>
    <scope>NUCLEOTIDE SEQUENCE [LARGE SCALE GENOMIC DNA]</scope>
    <source>
        <strain evidence="7">J.5.4.2-T.3.5.2</strain>
    </source>
</reference>
<evidence type="ECO:0000259" key="5">
    <source>
        <dbReference type="PROSITE" id="PS50893"/>
    </source>
</evidence>
<dbReference type="PANTHER" id="PTHR43776">
    <property type="entry name" value="TRANSPORT ATP-BINDING PROTEIN"/>
    <property type="match status" value="1"/>
</dbReference>
<evidence type="ECO:0000313" key="7">
    <source>
        <dbReference type="Proteomes" id="UP000671879"/>
    </source>
</evidence>
<dbReference type="GO" id="GO:0005524">
    <property type="term" value="F:ATP binding"/>
    <property type="evidence" value="ECO:0007669"/>
    <property type="project" value="UniProtKB-KW"/>
</dbReference>
<keyword evidence="4 6" id="KW-0067">ATP-binding</keyword>
<dbReference type="KEGG" id="aram:KAR29_00625"/>
<dbReference type="SMART" id="SM00382">
    <property type="entry name" value="AAA"/>
    <property type="match status" value="1"/>
</dbReference>
<gene>
    <name evidence="6" type="ORF">KAR29_00625</name>
</gene>
<dbReference type="GO" id="GO:0016887">
    <property type="term" value="F:ATP hydrolysis activity"/>
    <property type="evidence" value="ECO:0007669"/>
    <property type="project" value="InterPro"/>
</dbReference>
<keyword evidence="3" id="KW-0547">Nucleotide-binding</keyword>
<dbReference type="Pfam" id="PF08352">
    <property type="entry name" value="oligo_HPY"/>
    <property type="match status" value="1"/>
</dbReference>
<dbReference type="NCBIfam" id="TIGR01727">
    <property type="entry name" value="oligo_HPY"/>
    <property type="match status" value="1"/>
</dbReference>
<proteinExistence type="inferred from homology"/>
<protein>
    <submittedName>
        <fullName evidence="6">ATP-binding cassette domain-containing protein</fullName>
    </submittedName>
</protein>
<dbReference type="InterPro" id="IPR050319">
    <property type="entry name" value="ABC_transp_ATP-bind"/>
</dbReference>
<dbReference type="EMBL" id="CP072943">
    <property type="protein sequence ID" value="QTX32490.1"/>
    <property type="molecule type" value="Genomic_DNA"/>
</dbReference>
<dbReference type="GO" id="GO:0015833">
    <property type="term" value="P:peptide transport"/>
    <property type="evidence" value="ECO:0007669"/>
    <property type="project" value="InterPro"/>
</dbReference>
<evidence type="ECO:0000256" key="1">
    <source>
        <dbReference type="ARBA" id="ARBA00005417"/>
    </source>
</evidence>
<evidence type="ECO:0000313" key="6">
    <source>
        <dbReference type="EMBL" id="QTX32490.1"/>
    </source>
</evidence>
<evidence type="ECO:0000256" key="4">
    <source>
        <dbReference type="ARBA" id="ARBA00022840"/>
    </source>
</evidence>
<keyword evidence="2" id="KW-0813">Transport</keyword>
<evidence type="ECO:0000256" key="3">
    <source>
        <dbReference type="ARBA" id="ARBA00022741"/>
    </source>
</evidence>
<dbReference type="InterPro" id="IPR003593">
    <property type="entry name" value="AAA+_ATPase"/>
</dbReference>
<feature type="domain" description="ABC transporter" evidence="5">
    <location>
        <begin position="8"/>
        <end position="258"/>
    </location>
</feature>
<dbReference type="SUPFAM" id="SSF52540">
    <property type="entry name" value="P-loop containing nucleoside triphosphate hydrolases"/>
    <property type="match status" value="1"/>
</dbReference>
<dbReference type="RefSeq" id="WP_274373725.1">
    <property type="nucleotide sequence ID" value="NZ_CP072943.1"/>
</dbReference>
<comment type="similarity">
    <text evidence="1">Belongs to the ABC transporter superfamily.</text>
</comment>
<dbReference type="PROSITE" id="PS00211">
    <property type="entry name" value="ABC_TRANSPORTER_1"/>
    <property type="match status" value="1"/>
</dbReference>
<dbReference type="GO" id="GO:0055085">
    <property type="term" value="P:transmembrane transport"/>
    <property type="evidence" value="ECO:0007669"/>
    <property type="project" value="UniProtKB-ARBA"/>
</dbReference>
<dbReference type="FunFam" id="3.40.50.300:FF:000016">
    <property type="entry name" value="Oligopeptide ABC transporter ATP-binding component"/>
    <property type="match status" value="1"/>
</dbReference>
<dbReference type="Gene3D" id="3.40.50.300">
    <property type="entry name" value="P-loop containing nucleotide triphosphate hydrolases"/>
    <property type="match status" value="1"/>
</dbReference>
<organism evidence="6 7">
    <name type="scientific">Aminithiophilus ramosus</name>
    <dbReference type="NCBI Taxonomy" id="3029084"/>
    <lineage>
        <taxon>Bacteria</taxon>
        <taxon>Thermotogati</taxon>
        <taxon>Synergistota</taxon>
        <taxon>Synergistia</taxon>
        <taxon>Synergistales</taxon>
        <taxon>Aminithiophilaceae</taxon>
        <taxon>Aminithiophilus</taxon>
    </lineage>
</organism>
<dbReference type="InterPro" id="IPR017871">
    <property type="entry name" value="ABC_transporter-like_CS"/>
</dbReference>
<keyword evidence="7" id="KW-1185">Reference proteome</keyword>
<evidence type="ECO:0000256" key="2">
    <source>
        <dbReference type="ARBA" id="ARBA00022448"/>
    </source>
</evidence>
<dbReference type="AlphaFoldDB" id="A0A9Q7A871"/>
<dbReference type="Proteomes" id="UP000671879">
    <property type="component" value="Chromosome"/>
</dbReference>
<dbReference type="InterPro" id="IPR003439">
    <property type="entry name" value="ABC_transporter-like_ATP-bd"/>
</dbReference>
<accession>A0A9Q7A871</accession>
<sequence length="324" mass="36128">MKTMEPLVAVRRLSKHFPVDRGLLGRSNRVVRAVDGVSFDIFPRETFAVVGESGCGKTTLGRLTLRLIEATAGEVRFAGEDLTALSGEKLRRMRRRMQIVFQDPYASLDPRMRVADIVAEPLAAHGVGSASERGDRVKELLRLVGMRADAMSRYPHEFSGGQRQRIGIARALALNPEFIVCDEPLSALDVSIQSQVINLLGDLQRTFDLTYLFITHDLSVVRRIGDRVCVMYLGKVVEIGPTEEIFASPRHPYTFFLLSAVPRPDPRMRDRPRPLLEGDLPSPMNRPSGCVFRTRCPYARDDCAQAEPPLTEGEGRATACFHPL</sequence>
<dbReference type="CDD" id="cd03257">
    <property type="entry name" value="ABC_NikE_OppD_transporters"/>
    <property type="match status" value="1"/>
</dbReference>
<dbReference type="PANTHER" id="PTHR43776:SF7">
    <property type="entry name" value="D,D-DIPEPTIDE TRANSPORT ATP-BINDING PROTEIN DDPF-RELATED"/>
    <property type="match status" value="1"/>
</dbReference>
<dbReference type="Pfam" id="PF00005">
    <property type="entry name" value="ABC_tran"/>
    <property type="match status" value="1"/>
</dbReference>
<dbReference type="InterPro" id="IPR013563">
    <property type="entry name" value="Oligopep_ABC_C"/>
</dbReference>
<name>A0A9Q7A871_9BACT</name>
<dbReference type="InterPro" id="IPR027417">
    <property type="entry name" value="P-loop_NTPase"/>
</dbReference>
<dbReference type="PROSITE" id="PS50893">
    <property type="entry name" value="ABC_TRANSPORTER_2"/>
    <property type="match status" value="1"/>
</dbReference>